<dbReference type="InterPro" id="IPR036908">
    <property type="entry name" value="RlpA-like_sf"/>
</dbReference>
<dbReference type="PANTHER" id="PTHR34183">
    <property type="entry name" value="ENDOLYTIC PEPTIDOGLYCAN TRANSGLYCOSYLASE RLPA"/>
    <property type="match status" value="1"/>
</dbReference>
<dbReference type="GO" id="GO:0042834">
    <property type="term" value="F:peptidoglycan binding"/>
    <property type="evidence" value="ECO:0007669"/>
    <property type="project" value="InterPro"/>
</dbReference>
<evidence type="ECO:0000256" key="3">
    <source>
        <dbReference type="ARBA" id="ARBA00023316"/>
    </source>
</evidence>
<keyword evidence="3 4" id="KW-0961">Cell wall biogenesis/degradation</keyword>
<dbReference type="CDD" id="cd22268">
    <property type="entry name" value="DPBB_RlpA-like"/>
    <property type="match status" value="1"/>
</dbReference>
<proteinExistence type="inferred from homology"/>
<dbReference type="SUPFAM" id="SSF50685">
    <property type="entry name" value="Barwin-like endoglucanases"/>
    <property type="match status" value="1"/>
</dbReference>
<dbReference type="RefSeq" id="WP_114403233.1">
    <property type="nucleotide sequence ID" value="NZ_QPGB01000004.1"/>
</dbReference>
<comment type="caution">
    <text evidence="8">The sequence shown here is derived from an EMBL/GenBank/DDBJ whole genome shotgun (WGS) entry which is preliminary data.</text>
</comment>
<feature type="compositionally biased region" description="Polar residues" evidence="6">
    <location>
        <begin position="65"/>
        <end position="77"/>
    </location>
</feature>
<dbReference type="InterPro" id="IPR012997">
    <property type="entry name" value="RplA"/>
</dbReference>
<dbReference type="Gene3D" id="2.40.40.10">
    <property type="entry name" value="RlpA-like domain"/>
    <property type="match status" value="1"/>
</dbReference>
<dbReference type="GO" id="GO:0008932">
    <property type="term" value="F:lytic endotransglycosylase activity"/>
    <property type="evidence" value="ECO:0007669"/>
    <property type="project" value="UniProtKB-UniRule"/>
</dbReference>
<dbReference type="Proteomes" id="UP000252357">
    <property type="component" value="Unassembled WGS sequence"/>
</dbReference>
<keyword evidence="9" id="KW-1185">Reference proteome</keyword>
<protein>
    <recommendedName>
        <fullName evidence="4">Endolytic peptidoglycan transglycosylase RlpA</fullName>
        <ecNumber evidence="4">4.2.2.-</ecNumber>
    </recommendedName>
</protein>
<feature type="region of interest" description="Disordered" evidence="6">
    <location>
        <begin position="44"/>
        <end position="123"/>
    </location>
</feature>
<organism evidence="8 9">
    <name type="scientific">Parvibium lacunae</name>
    <dbReference type="NCBI Taxonomy" id="1888893"/>
    <lineage>
        <taxon>Bacteria</taxon>
        <taxon>Pseudomonadati</taxon>
        <taxon>Pseudomonadota</taxon>
        <taxon>Betaproteobacteria</taxon>
        <taxon>Burkholderiales</taxon>
        <taxon>Alcaligenaceae</taxon>
        <taxon>Parvibium</taxon>
    </lineage>
</organism>
<comment type="similarity">
    <text evidence="4 5">Belongs to the RlpA family.</text>
</comment>
<dbReference type="EMBL" id="QPGB01000004">
    <property type="protein sequence ID" value="RCS57092.1"/>
    <property type="molecule type" value="Genomic_DNA"/>
</dbReference>
<dbReference type="AlphaFoldDB" id="A0A368L1V4"/>
<dbReference type="PANTHER" id="PTHR34183:SF1">
    <property type="entry name" value="ENDOLYTIC PEPTIDOGLYCAN TRANSGLYCOSYLASE RLPA"/>
    <property type="match status" value="1"/>
</dbReference>
<evidence type="ECO:0000256" key="6">
    <source>
        <dbReference type="SAM" id="MobiDB-lite"/>
    </source>
</evidence>
<accession>A0A368L1V4</accession>
<evidence type="ECO:0000256" key="5">
    <source>
        <dbReference type="RuleBase" id="RU003495"/>
    </source>
</evidence>
<dbReference type="SUPFAM" id="SSF110997">
    <property type="entry name" value="Sporulation related repeat"/>
    <property type="match status" value="1"/>
</dbReference>
<evidence type="ECO:0000313" key="8">
    <source>
        <dbReference type="EMBL" id="RCS57092.1"/>
    </source>
</evidence>
<dbReference type="NCBIfam" id="TIGR00413">
    <property type="entry name" value="rlpA"/>
    <property type="match status" value="1"/>
</dbReference>
<dbReference type="GO" id="GO:0000270">
    <property type="term" value="P:peptidoglycan metabolic process"/>
    <property type="evidence" value="ECO:0007669"/>
    <property type="project" value="UniProtKB-UniRule"/>
</dbReference>
<evidence type="ECO:0000256" key="4">
    <source>
        <dbReference type="HAMAP-Rule" id="MF_02071"/>
    </source>
</evidence>
<keyword evidence="1" id="KW-0732">Signal</keyword>
<dbReference type="Pfam" id="PF03330">
    <property type="entry name" value="DPBB_1"/>
    <property type="match status" value="1"/>
</dbReference>
<dbReference type="InterPro" id="IPR036680">
    <property type="entry name" value="SPOR-like_sf"/>
</dbReference>
<feature type="domain" description="SPOR" evidence="7">
    <location>
        <begin position="285"/>
        <end position="365"/>
    </location>
</feature>
<dbReference type="EC" id="4.2.2.-" evidence="4"/>
<dbReference type="GO" id="GO:0071555">
    <property type="term" value="P:cell wall organization"/>
    <property type="evidence" value="ECO:0007669"/>
    <property type="project" value="UniProtKB-KW"/>
</dbReference>
<name>A0A368L1V4_9BURK</name>
<dbReference type="FunFam" id="2.40.40.10:FF:000003">
    <property type="entry name" value="Endolytic peptidoglycan transglycosylase RlpA"/>
    <property type="match status" value="1"/>
</dbReference>
<dbReference type="HAMAP" id="MF_02071">
    <property type="entry name" value="RlpA"/>
    <property type="match status" value="1"/>
</dbReference>
<dbReference type="PROSITE" id="PS51724">
    <property type="entry name" value="SPOR"/>
    <property type="match status" value="1"/>
</dbReference>
<evidence type="ECO:0000259" key="7">
    <source>
        <dbReference type="PROSITE" id="PS51724"/>
    </source>
</evidence>
<keyword evidence="2 4" id="KW-0456">Lyase</keyword>
<evidence type="ECO:0000256" key="2">
    <source>
        <dbReference type="ARBA" id="ARBA00023239"/>
    </source>
</evidence>
<dbReference type="Pfam" id="PF05036">
    <property type="entry name" value="SPOR"/>
    <property type="match status" value="1"/>
</dbReference>
<evidence type="ECO:0000313" key="9">
    <source>
        <dbReference type="Proteomes" id="UP000252357"/>
    </source>
</evidence>
<dbReference type="InterPro" id="IPR009009">
    <property type="entry name" value="RlpA-like_DPBB"/>
</dbReference>
<evidence type="ECO:0000256" key="1">
    <source>
        <dbReference type="ARBA" id="ARBA00022729"/>
    </source>
</evidence>
<dbReference type="Gene3D" id="3.30.70.1070">
    <property type="entry name" value="Sporulation related repeat"/>
    <property type="match status" value="1"/>
</dbReference>
<dbReference type="InterPro" id="IPR007730">
    <property type="entry name" value="SPOR-like_dom"/>
</dbReference>
<gene>
    <name evidence="4" type="primary">rlpA</name>
    <name evidence="8" type="ORF">DU000_09825</name>
</gene>
<dbReference type="InterPro" id="IPR034718">
    <property type="entry name" value="RlpA"/>
</dbReference>
<reference evidence="8 9" key="1">
    <citation type="journal article" date="2018" name="Int. J. Syst. Evol. Microbiol.">
        <title>Parvibium lacunae gen. nov., sp. nov., a new member of the family Alcaligenaceae isolated from a freshwater pond.</title>
        <authorList>
            <person name="Chen W.M."/>
            <person name="Xie P.B."/>
            <person name="Hsu M.Y."/>
            <person name="Sheu S.Y."/>
        </authorList>
    </citation>
    <scope>NUCLEOTIDE SEQUENCE [LARGE SCALE GENOMIC DNA]</scope>
    <source>
        <strain evidence="8 9">KMB9</strain>
    </source>
</reference>
<dbReference type="OrthoDB" id="9779128at2"/>
<sequence>MTHHNAAQQPTCCQARSIPVLTLAQRWLSCALCCASLSIIGGCASGPTTPSPTPPTSTSAPSRTENTPASRTTTSKDPANAEAGRTSPPARRGAFYQDDGPGDNPPADLDSIPDATPRIEPLLRGPNRPYVVFGTEYVPDLSDRPYKQRGIASWYGRKFHGQKTSSGELYDMYGMSAAHPTLPIPSYARITSLVNGKQVIVRINDRGPFLHNRIIDLSYTAAHKLGIAQRGSGPVEVEHLRTEDIKQLLANRGNAPAATSAAKAPNPVAPIVQNTTTPPPALPTVRQGSGLFIQLAAFSSAEAADNFRAHLYRLLDWLNEPIEIVPNAAGLHRLHLGPYPDRAAAQAVAEKIREALNLKPVVVERPV</sequence>
<comment type="function">
    <text evidence="4">Lytic transglycosylase with a strong preference for naked glycan strands that lack stem peptides.</text>
</comment>